<dbReference type="Proteomes" id="UP001283361">
    <property type="component" value="Unassembled WGS sequence"/>
</dbReference>
<evidence type="ECO:0000256" key="1">
    <source>
        <dbReference type="SAM" id="Phobius"/>
    </source>
</evidence>
<organism evidence="3 4">
    <name type="scientific">Elysia crispata</name>
    <name type="common">lettuce slug</name>
    <dbReference type="NCBI Taxonomy" id="231223"/>
    <lineage>
        <taxon>Eukaryota</taxon>
        <taxon>Metazoa</taxon>
        <taxon>Spiralia</taxon>
        <taxon>Lophotrochozoa</taxon>
        <taxon>Mollusca</taxon>
        <taxon>Gastropoda</taxon>
        <taxon>Heterobranchia</taxon>
        <taxon>Euthyneura</taxon>
        <taxon>Panpulmonata</taxon>
        <taxon>Sacoglossa</taxon>
        <taxon>Placobranchoidea</taxon>
        <taxon>Plakobranchidae</taxon>
        <taxon>Elysia</taxon>
    </lineage>
</organism>
<evidence type="ECO:0000259" key="2">
    <source>
        <dbReference type="Pfam" id="PF04991"/>
    </source>
</evidence>
<keyword evidence="1" id="KW-0472">Membrane</keyword>
<dbReference type="AlphaFoldDB" id="A0AAE1ABT8"/>
<keyword evidence="1" id="KW-1133">Transmembrane helix</keyword>
<reference evidence="3" key="1">
    <citation type="journal article" date="2023" name="G3 (Bethesda)">
        <title>A reference genome for the long-term kleptoplast-retaining sea slug Elysia crispata morphotype clarki.</title>
        <authorList>
            <person name="Eastman K.E."/>
            <person name="Pendleton A.L."/>
            <person name="Shaikh M.A."/>
            <person name="Suttiyut T."/>
            <person name="Ogas R."/>
            <person name="Tomko P."/>
            <person name="Gavelis G."/>
            <person name="Widhalm J.R."/>
            <person name="Wisecaver J.H."/>
        </authorList>
    </citation>
    <scope>NUCLEOTIDE SEQUENCE</scope>
    <source>
        <strain evidence="3">ECLA1</strain>
    </source>
</reference>
<dbReference type="PANTHER" id="PTHR43404">
    <property type="entry name" value="LIPOPOLYSACCHARIDE CHOLINEPHOSPHOTRANSFERASE LICD"/>
    <property type="match status" value="1"/>
</dbReference>
<protein>
    <recommendedName>
        <fullName evidence="2">LicD/FKTN/FKRP nucleotidyltransferase domain-containing protein</fullName>
    </recommendedName>
</protein>
<dbReference type="InterPro" id="IPR007074">
    <property type="entry name" value="LicD/FKTN/FKRP_NTP_transf"/>
</dbReference>
<proteinExistence type="predicted"/>
<evidence type="ECO:0000313" key="3">
    <source>
        <dbReference type="EMBL" id="KAK3785044.1"/>
    </source>
</evidence>
<feature type="transmembrane region" description="Helical" evidence="1">
    <location>
        <begin position="30"/>
        <end position="51"/>
    </location>
</feature>
<dbReference type="InterPro" id="IPR052942">
    <property type="entry name" value="LPS_cholinephosphotransferase"/>
</dbReference>
<sequence length="395" mass="46222">MPLIFICCYKGFKSCFPSGRIHGTYLWNRYLVIGLIISLTILFVTPVRNLVTYPVLPASWRELSTLRILGLFFVKEKFVSLEAGSFVTCTGLEDKLTSIAWSSVVDQLDTLPAYDDGYFQNVGARLESYAQLSLADKLQDLKKRYPNFMPPISGQEQRELRLTFKVMSMALDLFNISYFLCEGSMLGAYRHHGFIPWDDDIDVCLNGSDWLRVKRILHCVPGFDVDTSNYMMYKFFWEGSRVQFREDRDALPSHPSLTSPKVRVPYIDMFFFTEDSHYIWAMSAFKKHRILYKKTTVFPLLWRPFEGSMAPVPRDYMRMCSGRQYDASVCVSRDFDHMNKRPLMPFFDYRSISCEPFEEIYPFVKRKYKQLNGRDSVLETLQLSEAKIKEYEFFA</sequence>
<keyword evidence="1" id="KW-0812">Transmembrane</keyword>
<gene>
    <name evidence="3" type="ORF">RRG08_037996</name>
</gene>
<dbReference type="PANTHER" id="PTHR43404:SF2">
    <property type="entry name" value="LIPOPOLYSACCHARIDE CHOLINEPHOSPHOTRANSFERASE LICD"/>
    <property type="match status" value="1"/>
</dbReference>
<comment type="caution">
    <text evidence="3">The sequence shown here is derived from an EMBL/GenBank/DDBJ whole genome shotgun (WGS) entry which is preliminary data.</text>
</comment>
<name>A0AAE1ABT8_9GAST</name>
<accession>A0AAE1ABT8</accession>
<feature type="domain" description="LicD/FKTN/FKRP nucleotidyltransferase" evidence="2">
    <location>
        <begin position="175"/>
        <end position="219"/>
    </location>
</feature>
<dbReference type="GO" id="GO:0009100">
    <property type="term" value="P:glycoprotein metabolic process"/>
    <property type="evidence" value="ECO:0007669"/>
    <property type="project" value="UniProtKB-ARBA"/>
</dbReference>
<keyword evidence="4" id="KW-1185">Reference proteome</keyword>
<dbReference type="Pfam" id="PF04991">
    <property type="entry name" value="LicD"/>
    <property type="match status" value="1"/>
</dbReference>
<dbReference type="EMBL" id="JAWDGP010002177">
    <property type="protein sequence ID" value="KAK3785044.1"/>
    <property type="molecule type" value="Genomic_DNA"/>
</dbReference>
<evidence type="ECO:0000313" key="4">
    <source>
        <dbReference type="Proteomes" id="UP001283361"/>
    </source>
</evidence>